<evidence type="ECO:0000313" key="2">
    <source>
        <dbReference type="Proteomes" id="UP000637061"/>
    </source>
</evidence>
<sequence>MQTINEVKLMKIPTISAKNLWHWGDLQIENRYERGISLEGNLFSMSACPMAWQQIARLGGSQLHIRESESVLLDMHSILFDEDPSSKAARKTIESWGVRTGLLHEREIFTVTEYDDELERDRHSEYLSWEEAEHEAFDPDQISSSLRLIGTAALIAIHNLNPKEIAGVEYAVIEWTKAHASNLVQGVYWNETLDPFGYSAPRAGMFDAQSLDLKPASEVPEDEDGLQGISHVRWVNYPALERTDEGPSL</sequence>
<reference evidence="1" key="1">
    <citation type="submission" date="2020-12" db="EMBL/GenBank/DDBJ databases">
        <title>Enhanced detection system for hospital associated transmission using whole genome sequencing surveillance.</title>
        <authorList>
            <person name="Harrison L.H."/>
            <person name="Van Tyne D."/>
            <person name="Marsh J.W."/>
            <person name="Griffith M.P."/>
            <person name="Snyder D.J."/>
            <person name="Cooper V.S."/>
            <person name="Mustapha M."/>
        </authorList>
    </citation>
    <scope>NUCLEOTIDE SEQUENCE</scope>
    <source>
        <strain evidence="1">PSB00042</strain>
    </source>
</reference>
<dbReference type="RefSeq" id="WP_198746459.1">
    <property type="nucleotide sequence ID" value="NZ_JAEHTE010000002.1"/>
</dbReference>
<dbReference type="Proteomes" id="UP000637061">
    <property type="component" value="Unassembled WGS sequence"/>
</dbReference>
<organism evidence="1 2">
    <name type="scientific">Pseudomonas putida</name>
    <name type="common">Arthrobacter siderocapsulatus</name>
    <dbReference type="NCBI Taxonomy" id="303"/>
    <lineage>
        <taxon>Bacteria</taxon>
        <taxon>Pseudomonadati</taxon>
        <taxon>Pseudomonadota</taxon>
        <taxon>Gammaproteobacteria</taxon>
        <taxon>Pseudomonadales</taxon>
        <taxon>Pseudomonadaceae</taxon>
        <taxon>Pseudomonas</taxon>
    </lineage>
</organism>
<comment type="caution">
    <text evidence="1">The sequence shown here is derived from an EMBL/GenBank/DDBJ whole genome shotgun (WGS) entry which is preliminary data.</text>
</comment>
<dbReference type="EMBL" id="JAEHTE010000002">
    <property type="protein sequence ID" value="MBI6882835.1"/>
    <property type="molecule type" value="Genomic_DNA"/>
</dbReference>
<name>A0A8I1JJW6_PSEPU</name>
<gene>
    <name evidence="1" type="ORF">JEU22_02830</name>
</gene>
<proteinExistence type="predicted"/>
<accession>A0A8I1JJW6</accession>
<protein>
    <submittedName>
        <fullName evidence="1">Uncharacterized protein</fullName>
    </submittedName>
</protein>
<dbReference type="AlphaFoldDB" id="A0A8I1JJW6"/>
<evidence type="ECO:0000313" key="1">
    <source>
        <dbReference type="EMBL" id="MBI6882835.1"/>
    </source>
</evidence>